<evidence type="ECO:0000313" key="1">
    <source>
        <dbReference type="EnsemblMetazoa" id="tetur16g02830.1"/>
    </source>
</evidence>
<reference evidence="2" key="1">
    <citation type="submission" date="2011-08" db="EMBL/GenBank/DDBJ databases">
        <authorList>
            <person name="Rombauts S."/>
        </authorList>
    </citation>
    <scope>NUCLEOTIDE SEQUENCE</scope>
    <source>
        <strain evidence="2">London</strain>
    </source>
</reference>
<reference evidence="1" key="2">
    <citation type="submission" date="2015-06" db="UniProtKB">
        <authorList>
            <consortium name="EnsemblMetazoa"/>
        </authorList>
    </citation>
    <scope>IDENTIFICATION</scope>
</reference>
<evidence type="ECO:0000313" key="2">
    <source>
        <dbReference type="Proteomes" id="UP000015104"/>
    </source>
</evidence>
<dbReference type="EMBL" id="CAEY01000281">
    <property type="status" value="NOT_ANNOTATED_CDS"/>
    <property type="molecule type" value="Genomic_DNA"/>
</dbReference>
<dbReference type="EnsemblMetazoa" id="tetur16g02830.1">
    <property type="protein sequence ID" value="tetur16g02830.1"/>
    <property type="gene ID" value="tetur16g02830"/>
</dbReference>
<keyword evidence="2" id="KW-1185">Reference proteome</keyword>
<protein>
    <submittedName>
        <fullName evidence="1">Uncharacterized protein</fullName>
    </submittedName>
</protein>
<dbReference type="HOGENOM" id="CLU_2981643_0_0_1"/>
<dbReference type="Proteomes" id="UP000015104">
    <property type="component" value="Unassembled WGS sequence"/>
</dbReference>
<accession>T1KP03</accession>
<proteinExistence type="predicted"/>
<name>T1KP03_TETUR</name>
<dbReference type="AlphaFoldDB" id="T1KP03"/>
<sequence>MRILIIPSLTGKQRKDYLYYYYYYLGEFCFPTNEHGCCSLMTSNIYLSLTINITHHRH</sequence>
<organism evidence="1 2">
    <name type="scientific">Tetranychus urticae</name>
    <name type="common">Two-spotted spider mite</name>
    <dbReference type="NCBI Taxonomy" id="32264"/>
    <lineage>
        <taxon>Eukaryota</taxon>
        <taxon>Metazoa</taxon>
        <taxon>Ecdysozoa</taxon>
        <taxon>Arthropoda</taxon>
        <taxon>Chelicerata</taxon>
        <taxon>Arachnida</taxon>
        <taxon>Acari</taxon>
        <taxon>Acariformes</taxon>
        <taxon>Trombidiformes</taxon>
        <taxon>Prostigmata</taxon>
        <taxon>Eleutherengona</taxon>
        <taxon>Raphignathae</taxon>
        <taxon>Tetranychoidea</taxon>
        <taxon>Tetranychidae</taxon>
        <taxon>Tetranychus</taxon>
    </lineage>
</organism>